<feature type="compositionally biased region" description="Basic and acidic residues" evidence="1">
    <location>
        <begin position="81"/>
        <end position="91"/>
    </location>
</feature>
<dbReference type="InterPro" id="IPR025458">
    <property type="entry name" value="DUF4278"/>
</dbReference>
<gene>
    <name evidence="2" type="ORF">NJ959_25645</name>
</gene>
<protein>
    <submittedName>
        <fullName evidence="2">DUF4278 domain-containing protein</fullName>
    </submittedName>
</protein>
<comment type="caution">
    <text evidence="2">The sequence shown here is derived from an EMBL/GenBank/DDBJ whole genome shotgun (WGS) entry which is preliminary data.</text>
</comment>
<name>A0AAE3KPR6_9CYAN</name>
<dbReference type="AlphaFoldDB" id="A0AAE3KPR6"/>
<feature type="compositionally biased region" description="Low complexity" evidence="1">
    <location>
        <begin position="69"/>
        <end position="78"/>
    </location>
</feature>
<reference evidence="2" key="1">
    <citation type="submission" date="2022-06" db="EMBL/GenBank/DDBJ databases">
        <title>New cyanobacteria of genus Symplocastrum in benthos of Lake Baikal.</title>
        <authorList>
            <person name="Sorokovikova E."/>
            <person name="Tikhonova I."/>
            <person name="Krasnopeev A."/>
            <person name="Evseev P."/>
            <person name="Gladkikh A."/>
            <person name="Belykh O."/>
        </authorList>
    </citation>
    <scope>NUCLEOTIDE SEQUENCE</scope>
    <source>
        <strain evidence="2">BBK-W-15</strain>
    </source>
</reference>
<dbReference type="EMBL" id="JAMZMM010000405">
    <property type="protein sequence ID" value="MCP2731820.1"/>
    <property type="molecule type" value="Genomic_DNA"/>
</dbReference>
<accession>A0AAE3KPR6</accession>
<evidence type="ECO:0000313" key="3">
    <source>
        <dbReference type="Proteomes" id="UP001204953"/>
    </source>
</evidence>
<keyword evidence="3" id="KW-1185">Reference proteome</keyword>
<dbReference type="Pfam" id="PF14105">
    <property type="entry name" value="DUF4278"/>
    <property type="match status" value="1"/>
</dbReference>
<evidence type="ECO:0000256" key="1">
    <source>
        <dbReference type="SAM" id="MobiDB-lite"/>
    </source>
</evidence>
<feature type="region of interest" description="Disordered" evidence="1">
    <location>
        <begin position="69"/>
        <end position="91"/>
    </location>
</feature>
<sequence length="91" mass="10595">MPLSYRGIPYQSTSSNIETTNSQIFGKYRGLYFTYRLRELVALPHSIFILKYRGIPYFTLGRFSFQSQLKQSSHSDSSPRQNKDYQGKDEG</sequence>
<organism evidence="2 3">
    <name type="scientific">Limnofasciculus baicalensis BBK-W-15</name>
    <dbReference type="NCBI Taxonomy" id="2699891"/>
    <lineage>
        <taxon>Bacteria</taxon>
        <taxon>Bacillati</taxon>
        <taxon>Cyanobacteriota</taxon>
        <taxon>Cyanophyceae</taxon>
        <taxon>Coleofasciculales</taxon>
        <taxon>Coleofasciculaceae</taxon>
        <taxon>Limnofasciculus</taxon>
        <taxon>Limnofasciculus baicalensis</taxon>
    </lineage>
</organism>
<evidence type="ECO:0000313" key="2">
    <source>
        <dbReference type="EMBL" id="MCP2731820.1"/>
    </source>
</evidence>
<proteinExistence type="predicted"/>
<dbReference type="RefSeq" id="WP_254014551.1">
    <property type="nucleotide sequence ID" value="NZ_JAMZMM010000405.1"/>
</dbReference>
<dbReference type="Proteomes" id="UP001204953">
    <property type="component" value="Unassembled WGS sequence"/>
</dbReference>